<dbReference type="EMBL" id="HBGG01006880">
    <property type="protein sequence ID" value="CAD9201157.1"/>
    <property type="molecule type" value="Transcribed_RNA"/>
</dbReference>
<dbReference type="GO" id="GO:0016020">
    <property type="term" value="C:membrane"/>
    <property type="evidence" value="ECO:0007669"/>
    <property type="project" value="TreeGrafter"/>
</dbReference>
<evidence type="ECO:0000256" key="2">
    <source>
        <dbReference type="ARBA" id="ARBA00022723"/>
    </source>
</evidence>
<evidence type="ECO:0000256" key="1">
    <source>
        <dbReference type="ARBA" id="ARBA00022617"/>
    </source>
</evidence>
<dbReference type="GO" id="GO:0020037">
    <property type="term" value="F:heme binding"/>
    <property type="evidence" value="ECO:0007669"/>
    <property type="project" value="TreeGrafter"/>
</dbReference>
<organism evidence="6">
    <name type="scientific">Tetraselmis chuii</name>
    <dbReference type="NCBI Taxonomy" id="63592"/>
    <lineage>
        <taxon>Eukaryota</taxon>
        <taxon>Viridiplantae</taxon>
        <taxon>Chlorophyta</taxon>
        <taxon>core chlorophytes</taxon>
        <taxon>Chlorodendrophyceae</taxon>
        <taxon>Chlorodendrales</taxon>
        <taxon>Chlorodendraceae</taxon>
        <taxon>Tetraselmis</taxon>
    </lineage>
</organism>
<keyword evidence="3" id="KW-0408">Iron</keyword>
<evidence type="ECO:0000256" key="4">
    <source>
        <dbReference type="ARBA" id="ARBA00038168"/>
    </source>
</evidence>
<dbReference type="PROSITE" id="PS50255">
    <property type="entry name" value="CYTOCHROME_B5_2"/>
    <property type="match status" value="1"/>
</dbReference>
<dbReference type="InterPro" id="IPR001199">
    <property type="entry name" value="Cyt_B5-like_heme/steroid-bd"/>
</dbReference>
<accession>A0A7S1SK05</accession>
<dbReference type="SUPFAM" id="SSF55856">
    <property type="entry name" value="Cytochrome b5-like heme/steroid binding domain"/>
    <property type="match status" value="1"/>
</dbReference>
<dbReference type="GO" id="GO:0046872">
    <property type="term" value="F:metal ion binding"/>
    <property type="evidence" value="ECO:0007669"/>
    <property type="project" value="UniProtKB-KW"/>
</dbReference>
<dbReference type="Gene3D" id="3.10.120.10">
    <property type="entry name" value="Cytochrome b5-like heme/steroid binding domain"/>
    <property type="match status" value="1"/>
</dbReference>
<dbReference type="Pfam" id="PF00173">
    <property type="entry name" value="Cyt-b5"/>
    <property type="match status" value="1"/>
</dbReference>
<name>A0A7S1SK05_9CHLO</name>
<evidence type="ECO:0000256" key="3">
    <source>
        <dbReference type="ARBA" id="ARBA00023004"/>
    </source>
</evidence>
<dbReference type="InterPro" id="IPR036400">
    <property type="entry name" value="Cyt_B5-like_heme/steroid_sf"/>
</dbReference>
<reference evidence="6" key="1">
    <citation type="submission" date="2021-01" db="EMBL/GenBank/DDBJ databases">
        <authorList>
            <person name="Corre E."/>
            <person name="Pelletier E."/>
            <person name="Niang G."/>
            <person name="Scheremetjew M."/>
            <person name="Finn R."/>
            <person name="Kale V."/>
            <person name="Holt S."/>
            <person name="Cochrane G."/>
            <person name="Meng A."/>
            <person name="Brown T."/>
            <person name="Cohen L."/>
        </authorList>
    </citation>
    <scope>NUCLEOTIDE SEQUENCE</scope>
    <source>
        <strain evidence="6">PLY429</strain>
    </source>
</reference>
<dbReference type="PANTHER" id="PTHR19359">
    <property type="entry name" value="CYTOCHROME B5"/>
    <property type="match status" value="1"/>
</dbReference>
<comment type="similarity">
    <text evidence="4">Belongs to the cytochrome b5 family.</text>
</comment>
<sequence length="247" mass="27649">MTLANVRRPPTHTIGRNKVIVNTSDGEEFVVHRQLLRPCISLTKAVRAEGLGDEAAGPPAASVDVDCLSFDRVLCFLEARHLGRDPPHIPAHHLPAIAAAATALGLRSLEEHCRARMGELQTRVRLHSLDEIKERNAKGERLILIDGMVLDVTRWLPEHPGGAAIIPNQSLNVDATRFFELYHCTRESFLYLKELYVGELAAEDRHRLPSPQGSDASDAPPPSADFLDQLHQYTRFRMEVKTEWKSF</sequence>
<evidence type="ECO:0000313" key="6">
    <source>
        <dbReference type="EMBL" id="CAD9201157.1"/>
    </source>
</evidence>
<dbReference type="AlphaFoldDB" id="A0A7S1SK05"/>
<feature type="domain" description="Cytochrome b5 heme-binding" evidence="5">
    <location>
        <begin position="124"/>
        <end position="201"/>
    </location>
</feature>
<protein>
    <recommendedName>
        <fullName evidence="5">Cytochrome b5 heme-binding domain-containing protein</fullName>
    </recommendedName>
</protein>
<proteinExistence type="inferred from homology"/>
<keyword evidence="2" id="KW-0479">Metal-binding</keyword>
<dbReference type="PANTHER" id="PTHR19359:SF95">
    <property type="entry name" value="CYTOCHROME B5 TYPE B"/>
    <property type="match status" value="1"/>
</dbReference>
<evidence type="ECO:0000259" key="5">
    <source>
        <dbReference type="PROSITE" id="PS50255"/>
    </source>
</evidence>
<gene>
    <name evidence="6" type="ORF">TCHU04912_LOCUS3390</name>
</gene>
<dbReference type="InterPro" id="IPR050668">
    <property type="entry name" value="Cytochrome_b5"/>
</dbReference>
<keyword evidence="1" id="KW-0349">Heme</keyword>
<dbReference type="SMART" id="SM01117">
    <property type="entry name" value="Cyt-b5"/>
    <property type="match status" value="1"/>
</dbReference>